<evidence type="ECO:0000313" key="2">
    <source>
        <dbReference type="EMBL" id="KAK6625161.1"/>
    </source>
</evidence>
<dbReference type="EMBL" id="JAWJWE010000037">
    <property type="protein sequence ID" value="KAK6625161.1"/>
    <property type="molecule type" value="Genomic_DNA"/>
</dbReference>
<feature type="compositionally biased region" description="Basic and acidic residues" evidence="1">
    <location>
        <begin position="48"/>
        <end position="63"/>
    </location>
</feature>
<dbReference type="Proteomes" id="UP001372834">
    <property type="component" value="Unassembled WGS sequence"/>
</dbReference>
<reference evidence="2 3" key="1">
    <citation type="submission" date="2023-10" db="EMBL/GenBank/DDBJ databases">
        <title>Genomes of two closely related lineages of the louse Polyplax serrata with different host specificities.</title>
        <authorList>
            <person name="Martinu J."/>
            <person name="Tarabai H."/>
            <person name="Stefka J."/>
            <person name="Hypsa V."/>
        </authorList>
    </citation>
    <scope>NUCLEOTIDE SEQUENCE [LARGE SCALE GENOMIC DNA]</scope>
    <source>
        <strain evidence="2">HR10_N</strain>
    </source>
</reference>
<feature type="region of interest" description="Disordered" evidence="1">
    <location>
        <begin position="34"/>
        <end position="79"/>
    </location>
</feature>
<proteinExistence type="predicted"/>
<gene>
    <name evidence="2" type="ORF">RUM43_005452</name>
</gene>
<comment type="caution">
    <text evidence="2">The sequence shown here is derived from an EMBL/GenBank/DDBJ whole genome shotgun (WGS) entry which is preliminary data.</text>
</comment>
<accession>A0AAN8PWV9</accession>
<name>A0AAN8PWV9_POLSC</name>
<dbReference type="AlphaFoldDB" id="A0AAN8PWV9"/>
<organism evidence="2 3">
    <name type="scientific">Polyplax serrata</name>
    <name type="common">Common mouse louse</name>
    <dbReference type="NCBI Taxonomy" id="468196"/>
    <lineage>
        <taxon>Eukaryota</taxon>
        <taxon>Metazoa</taxon>
        <taxon>Ecdysozoa</taxon>
        <taxon>Arthropoda</taxon>
        <taxon>Hexapoda</taxon>
        <taxon>Insecta</taxon>
        <taxon>Pterygota</taxon>
        <taxon>Neoptera</taxon>
        <taxon>Paraneoptera</taxon>
        <taxon>Psocodea</taxon>
        <taxon>Troctomorpha</taxon>
        <taxon>Phthiraptera</taxon>
        <taxon>Anoplura</taxon>
        <taxon>Polyplacidae</taxon>
        <taxon>Polyplax</taxon>
    </lineage>
</organism>
<protein>
    <submittedName>
        <fullName evidence="2">Uncharacterized protein</fullName>
    </submittedName>
</protein>
<evidence type="ECO:0000313" key="3">
    <source>
        <dbReference type="Proteomes" id="UP001372834"/>
    </source>
</evidence>
<sequence length="93" mass="10659">MARTWRNGPKRQIKQIIFWRTEATSTSGLSPILQKEVRSDVEGQGSLAKEEKASSSEKKEGGRKPKWNRRGSRDFCPVGSKLDGHMRCRQVWD</sequence>
<evidence type="ECO:0000256" key="1">
    <source>
        <dbReference type="SAM" id="MobiDB-lite"/>
    </source>
</evidence>